<keyword evidence="1" id="KW-1133">Transmembrane helix</keyword>
<dbReference type="Proteomes" id="UP000054359">
    <property type="component" value="Unassembled WGS sequence"/>
</dbReference>
<organism evidence="2 3">
    <name type="scientific">Stegodyphus mimosarum</name>
    <name type="common">African social velvet spider</name>
    <dbReference type="NCBI Taxonomy" id="407821"/>
    <lineage>
        <taxon>Eukaryota</taxon>
        <taxon>Metazoa</taxon>
        <taxon>Ecdysozoa</taxon>
        <taxon>Arthropoda</taxon>
        <taxon>Chelicerata</taxon>
        <taxon>Arachnida</taxon>
        <taxon>Araneae</taxon>
        <taxon>Araneomorphae</taxon>
        <taxon>Entelegynae</taxon>
        <taxon>Eresoidea</taxon>
        <taxon>Eresidae</taxon>
        <taxon>Stegodyphus</taxon>
    </lineage>
</organism>
<keyword evidence="1" id="KW-0812">Transmembrane</keyword>
<sequence length="98" mass="10890">MEVAICCSQENGRKSNDYEVKLLKTYIASVAAFLYVIVSGMMATFSSPAIVDMQKPGSRFIHITEDQISWIASLPSLTAAVGNILSGEYYLFIHLFYL</sequence>
<reference evidence="2 3" key="1">
    <citation type="submission" date="2013-11" db="EMBL/GenBank/DDBJ databases">
        <title>Genome sequencing of Stegodyphus mimosarum.</title>
        <authorList>
            <person name="Bechsgaard J."/>
        </authorList>
    </citation>
    <scope>NUCLEOTIDE SEQUENCE [LARGE SCALE GENOMIC DNA]</scope>
</reference>
<feature type="transmembrane region" description="Helical" evidence="1">
    <location>
        <begin position="26"/>
        <end position="51"/>
    </location>
</feature>
<name>A0A087UQ79_STEMI</name>
<dbReference type="AlphaFoldDB" id="A0A087UQ79"/>
<keyword evidence="3" id="KW-1185">Reference proteome</keyword>
<dbReference type="Gene3D" id="1.20.1250.20">
    <property type="entry name" value="MFS general substrate transporter like domains"/>
    <property type="match status" value="1"/>
</dbReference>
<evidence type="ECO:0000256" key="1">
    <source>
        <dbReference type="SAM" id="Phobius"/>
    </source>
</evidence>
<evidence type="ECO:0000313" key="3">
    <source>
        <dbReference type="Proteomes" id="UP000054359"/>
    </source>
</evidence>
<dbReference type="OMA" id="IHITEDQ"/>
<protein>
    <submittedName>
        <fullName evidence="2">Uncharacterized protein</fullName>
    </submittedName>
</protein>
<keyword evidence="1" id="KW-0472">Membrane</keyword>
<dbReference type="EMBL" id="KK120997">
    <property type="protein sequence ID" value="KFM79518.1"/>
    <property type="molecule type" value="Genomic_DNA"/>
</dbReference>
<gene>
    <name evidence="2" type="ORF">X975_12342</name>
</gene>
<feature type="non-terminal residue" evidence="2">
    <location>
        <position position="98"/>
    </location>
</feature>
<dbReference type="SUPFAM" id="SSF103473">
    <property type="entry name" value="MFS general substrate transporter"/>
    <property type="match status" value="1"/>
</dbReference>
<proteinExistence type="predicted"/>
<evidence type="ECO:0000313" key="2">
    <source>
        <dbReference type="EMBL" id="KFM79518.1"/>
    </source>
</evidence>
<accession>A0A087UQ79</accession>
<dbReference type="InterPro" id="IPR036259">
    <property type="entry name" value="MFS_trans_sf"/>
</dbReference>
<dbReference type="OrthoDB" id="6612291at2759"/>